<sequence>MPNPLSIELDENPDILASIASLPNPPFCIGFAAETENVMAYAREKRIKKKIPVIVANDVSIAMGKPTNQITIIGDDGELSFPETSKDEAAMQIVERLAVYLNK</sequence>
<dbReference type="EMBL" id="AM889137">
    <property type="protein sequence ID" value="CBA03541.1"/>
    <property type="molecule type" value="Genomic_DNA"/>
</dbReference>
<evidence type="ECO:0000313" key="2">
    <source>
        <dbReference type="EMBL" id="CBA03541.1"/>
    </source>
</evidence>
<organism evidence="2">
    <name type="scientific">Neisseria meningitidis alpha153</name>
    <dbReference type="NCBI Taxonomy" id="663926"/>
    <lineage>
        <taxon>Bacteria</taxon>
        <taxon>Pseudomonadati</taxon>
        <taxon>Pseudomonadota</taxon>
        <taxon>Betaproteobacteria</taxon>
        <taxon>Neisseriales</taxon>
        <taxon>Neisseriaceae</taxon>
        <taxon>Neisseria</taxon>
    </lineage>
</organism>
<name>C6SA11_NEIME</name>
<dbReference type="SUPFAM" id="SSF102645">
    <property type="entry name" value="CoaB-like"/>
    <property type="match status" value="1"/>
</dbReference>
<protein>
    <submittedName>
        <fullName evidence="2">DNA/pantothenate metabolism flavoprotein</fullName>
        <ecNumber evidence="2">6.3.2.5</ecNumber>
    </submittedName>
</protein>
<dbReference type="EC" id="6.3.2.5" evidence="2"/>
<dbReference type="GO" id="GO:0004632">
    <property type="term" value="F:phosphopantothenate--cysteine ligase activity"/>
    <property type="evidence" value="ECO:0007669"/>
    <property type="project" value="UniProtKB-EC"/>
</dbReference>
<dbReference type="InterPro" id="IPR035929">
    <property type="entry name" value="CoaB-like_sf"/>
</dbReference>
<reference evidence="2" key="1">
    <citation type="journal article" date="2008" name="Proc. Natl. Acad. Sci. U.S.A.">
        <title>Whole-genome comparison of disease and carriage strains provides insights into virulence evolution in Neisseria meningitidis.</title>
        <authorList>
            <person name="Schoen C."/>
            <person name="Blom J."/>
            <person name="Claus H."/>
            <person name="Schramm-Glueck A."/>
            <person name="Brandt P."/>
            <person name="Mueller T."/>
            <person name="Goesmann A."/>
            <person name="Joseph B."/>
            <person name="Konietzny S."/>
            <person name="Kurzai O."/>
            <person name="Schmitt C."/>
            <person name="Friedrich T."/>
            <person name="Linke B."/>
            <person name="Vogel U."/>
            <person name="Frosch M."/>
        </authorList>
    </citation>
    <scope>NUCLEOTIDE SEQUENCE</scope>
    <source>
        <strain evidence="2">Alpha153</strain>
    </source>
</reference>
<dbReference type="Pfam" id="PF04127">
    <property type="entry name" value="DFP"/>
    <property type="match status" value="1"/>
</dbReference>
<dbReference type="GO" id="GO:0015937">
    <property type="term" value="P:coenzyme A biosynthetic process"/>
    <property type="evidence" value="ECO:0007669"/>
    <property type="project" value="UniProtKB-ARBA"/>
</dbReference>
<feature type="domain" description="DNA/pantothenate metabolism flavoprotein C-terminal" evidence="1">
    <location>
        <begin position="5"/>
        <end position="98"/>
    </location>
</feature>
<dbReference type="Gene3D" id="3.40.50.10300">
    <property type="entry name" value="CoaB-like"/>
    <property type="match status" value="1"/>
</dbReference>
<proteinExistence type="predicted"/>
<evidence type="ECO:0000259" key="1">
    <source>
        <dbReference type="Pfam" id="PF04127"/>
    </source>
</evidence>
<dbReference type="InterPro" id="IPR007085">
    <property type="entry name" value="DNA/pantothenate-metab_flavo_C"/>
</dbReference>
<dbReference type="AlphaFoldDB" id="C6SA11"/>
<accession>C6SA11</accession>
<gene>
    <name evidence="2" type="primary">dfp3</name>
    <name evidence="2" type="ORF">NME_0121</name>
</gene>
<keyword evidence="2" id="KW-0436">Ligase</keyword>